<name>A0A158JKG8_9BURK</name>
<evidence type="ECO:0000256" key="1">
    <source>
        <dbReference type="SAM" id="MobiDB-lite"/>
    </source>
</evidence>
<sequence length="154" mass="16881">MPMVKSFTQAQWDAAAGRLDALPEKPVHEHRVNVRDAVKSMRSQISGAQRKGYTLEEIVQQVAQDGVEISASTLRYAMQHAAKEDKSAQAEKNVTTNTASARPRAKKANEGRSSHIGNVRAEHKQDGGKVVSKPGSMVIRDAFSFEITPDIENL</sequence>
<dbReference type="EMBL" id="FCOK02000095">
    <property type="protein sequence ID" value="SAL68929.1"/>
    <property type="molecule type" value="Genomic_DNA"/>
</dbReference>
<accession>A0A158JKG8</accession>
<dbReference type="OrthoDB" id="9107797at2"/>
<protein>
    <submittedName>
        <fullName evidence="2">Uncharacterized protein</fullName>
    </submittedName>
</protein>
<dbReference type="RefSeq" id="WP_062092215.1">
    <property type="nucleotide sequence ID" value="NZ_FCOK02000095.1"/>
</dbReference>
<dbReference type="Proteomes" id="UP000054683">
    <property type="component" value="Unassembled WGS sequence"/>
</dbReference>
<reference evidence="2 3" key="1">
    <citation type="submission" date="2016-01" db="EMBL/GenBank/DDBJ databases">
        <authorList>
            <person name="Oliw E.H."/>
        </authorList>
    </citation>
    <scope>NUCLEOTIDE SEQUENCE [LARGE SCALE GENOMIC DNA]</scope>
    <source>
        <strain evidence="2">LMG 27134</strain>
    </source>
</reference>
<feature type="region of interest" description="Disordered" evidence="1">
    <location>
        <begin position="83"/>
        <end position="133"/>
    </location>
</feature>
<gene>
    <name evidence="2" type="ORF">AWB69_08114</name>
</gene>
<organism evidence="2 3">
    <name type="scientific">Caballeronia udeis</name>
    <dbReference type="NCBI Taxonomy" id="1232866"/>
    <lineage>
        <taxon>Bacteria</taxon>
        <taxon>Pseudomonadati</taxon>
        <taxon>Pseudomonadota</taxon>
        <taxon>Betaproteobacteria</taxon>
        <taxon>Burkholderiales</taxon>
        <taxon>Burkholderiaceae</taxon>
        <taxon>Caballeronia</taxon>
    </lineage>
</organism>
<evidence type="ECO:0000313" key="2">
    <source>
        <dbReference type="EMBL" id="SAL68929.1"/>
    </source>
</evidence>
<dbReference type="AlphaFoldDB" id="A0A158JKG8"/>
<feature type="compositionally biased region" description="Polar residues" evidence="1">
    <location>
        <begin position="90"/>
        <end position="100"/>
    </location>
</feature>
<evidence type="ECO:0000313" key="3">
    <source>
        <dbReference type="Proteomes" id="UP000054683"/>
    </source>
</evidence>
<proteinExistence type="predicted"/>